<evidence type="ECO:0000256" key="1">
    <source>
        <dbReference type="SAM" id="Phobius"/>
    </source>
</evidence>
<feature type="transmembrane region" description="Helical" evidence="1">
    <location>
        <begin position="21"/>
        <end position="41"/>
    </location>
</feature>
<keyword evidence="1" id="KW-1133">Transmembrane helix</keyword>
<proteinExistence type="predicted"/>
<keyword evidence="1" id="KW-0812">Transmembrane</keyword>
<accession>A0A5C6B8T9</accession>
<dbReference type="AlphaFoldDB" id="A0A5C6B8T9"/>
<keyword evidence="3" id="KW-1185">Reference proteome</keyword>
<organism evidence="2 3">
    <name type="scientific">Stieleria varia</name>
    <dbReference type="NCBI Taxonomy" id="2528005"/>
    <lineage>
        <taxon>Bacteria</taxon>
        <taxon>Pseudomonadati</taxon>
        <taxon>Planctomycetota</taxon>
        <taxon>Planctomycetia</taxon>
        <taxon>Pirellulales</taxon>
        <taxon>Pirellulaceae</taxon>
        <taxon>Stieleria</taxon>
    </lineage>
</organism>
<sequence>MSAKRRCISDVDTSVAQVSKLLLVHRPVLILGLAVLALATVESRKPWLTPKRLIYQTHVPRLDDALVVWDNLFLA</sequence>
<evidence type="ECO:0000313" key="2">
    <source>
        <dbReference type="EMBL" id="TWU07719.1"/>
    </source>
</evidence>
<dbReference type="Proteomes" id="UP000320176">
    <property type="component" value="Unassembled WGS sequence"/>
</dbReference>
<name>A0A5C6B8T9_9BACT</name>
<keyword evidence="1" id="KW-0472">Membrane</keyword>
<reference evidence="2 3" key="1">
    <citation type="submission" date="2019-02" db="EMBL/GenBank/DDBJ databases">
        <title>Deep-cultivation of Planctomycetes and their phenomic and genomic characterization uncovers novel biology.</title>
        <authorList>
            <person name="Wiegand S."/>
            <person name="Jogler M."/>
            <person name="Boedeker C."/>
            <person name="Pinto D."/>
            <person name="Vollmers J."/>
            <person name="Rivas-Marin E."/>
            <person name="Kohn T."/>
            <person name="Peeters S.H."/>
            <person name="Heuer A."/>
            <person name="Rast P."/>
            <person name="Oberbeckmann S."/>
            <person name="Bunk B."/>
            <person name="Jeske O."/>
            <person name="Meyerdierks A."/>
            <person name="Storesund J.E."/>
            <person name="Kallscheuer N."/>
            <person name="Luecker S."/>
            <person name="Lage O.M."/>
            <person name="Pohl T."/>
            <person name="Merkel B.J."/>
            <person name="Hornburger P."/>
            <person name="Mueller R.-W."/>
            <person name="Bruemmer F."/>
            <person name="Labrenz M."/>
            <person name="Spormann A.M."/>
            <person name="Op Den Camp H."/>
            <person name="Overmann J."/>
            <person name="Amann R."/>
            <person name="Jetten M.S.M."/>
            <person name="Mascher T."/>
            <person name="Medema M.H."/>
            <person name="Devos D.P."/>
            <person name="Kaster A.-K."/>
            <person name="Ovreas L."/>
            <person name="Rohde M."/>
            <person name="Galperin M.Y."/>
            <person name="Jogler C."/>
        </authorList>
    </citation>
    <scope>NUCLEOTIDE SEQUENCE [LARGE SCALE GENOMIC DNA]</scope>
    <source>
        <strain evidence="2 3">Pla52n</strain>
    </source>
</reference>
<dbReference type="EMBL" id="SJPN01000001">
    <property type="protein sequence ID" value="TWU07719.1"/>
    <property type="molecule type" value="Genomic_DNA"/>
</dbReference>
<evidence type="ECO:0000313" key="3">
    <source>
        <dbReference type="Proteomes" id="UP000320176"/>
    </source>
</evidence>
<comment type="caution">
    <text evidence="2">The sequence shown here is derived from an EMBL/GenBank/DDBJ whole genome shotgun (WGS) entry which is preliminary data.</text>
</comment>
<gene>
    <name evidence="2" type="ORF">Pla52n_02920</name>
</gene>
<protein>
    <submittedName>
        <fullName evidence="2">Uncharacterized protein</fullName>
    </submittedName>
</protein>